<evidence type="ECO:0000256" key="3">
    <source>
        <dbReference type="ARBA" id="ARBA00036696"/>
    </source>
</evidence>
<dbReference type="PANTHER" id="PTHR11647:SF1">
    <property type="entry name" value="COLLAPSIN RESPONSE MEDIATOR PROTEIN"/>
    <property type="match status" value="1"/>
</dbReference>
<reference evidence="8 9" key="1">
    <citation type="submission" date="2023-11" db="UniProtKB">
        <authorList>
            <consortium name="WormBaseParasite"/>
        </authorList>
    </citation>
    <scope>IDENTIFICATION</scope>
</reference>
<protein>
    <recommendedName>
        <fullName evidence="4">dihydropyrimidinase</fullName>
        <ecNumber evidence="4">3.5.2.2</ecNumber>
    </recommendedName>
</protein>
<evidence type="ECO:0000313" key="8">
    <source>
        <dbReference type="WBParaSite" id="SMRG1_69100.1"/>
    </source>
</evidence>
<dbReference type="SUPFAM" id="SSF51338">
    <property type="entry name" value="Composite domain of metallo-dependent hydrolases"/>
    <property type="match status" value="1"/>
</dbReference>
<dbReference type="GO" id="GO:0005829">
    <property type="term" value="C:cytosol"/>
    <property type="evidence" value="ECO:0007669"/>
    <property type="project" value="TreeGrafter"/>
</dbReference>
<proteinExistence type="inferred from homology"/>
<feature type="region of interest" description="Disordered" evidence="5">
    <location>
        <begin position="581"/>
        <end position="611"/>
    </location>
</feature>
<dbReference type="GO" id="GO:0004157">
    <property type="term" value="F:dihydropyrimidinase activity"/>
    <property type="evidence" value="ECO:0007669"/>
    <property type="project" value="UniProtKB-EC"/>
</dbReference>
<sequence length="611" mass="68241">MSHRREAGAIPPWVIPEEHKRDSMKIGIDQNVTLNVNNEVKEMSHLTQQNDKANVTSNGSIIKPKKAQLYITGGQLVNSDHIQFANILIEDGKIVSTGTNIEVQSDTPTLDATGMLIMPAGIDMSTYLIQDIHLIDTEAYINFTKEALLGGTTTIVDTIICPKDSSAVDLLIKYKNNFKETKFWCDIIIRIGFMEIQENHLNEIEQLTKQHGINSFLFIVDPMEMDKPSKDSSYIANLLKALDKCKQTGSIAVIKCDLRKLNYDCSSDYLNKQNDLELRSIEKCIVLVTSTNCPVIFSSINEMNIIEKISEIRRQIPPIHITVCCTSNSLLSKITHSQQCGNGLLPLLTNGDIKLISSDHSNIDANGKSNSLQTIRQRLITTWKAGVPTGWLDASTFVSLTSSNAAYYLGLYPNKGSLYPGSDADLICLPYDNITNCTIQHPSLVIHHGKLIVYNGNLIEDISNNNNNDLKIIPCNHLNEIQSNQPLGMLQTGKLFPSTIYDLVNAFERLRKTNQIPVIREPWTMNNLSRELTTISKITNNHDNNGNNSEQTKDGNPQNLMTTPVNIRTIRGNRDLHASGFSLSGAQVDDDRPIRSTIRTQQQSETKNPLW</sequence>
<dbReference type="SUPFAM" id="SSF51556">
    <property type="entry name" value="Metallo-dependent hydrolases"/>
    <property type="match status" value="1"/>
</dbReference>
<dbReference type="AlphaFoldDB" id="A0AA85A8A0"/>
<dbReference type="InterPro" id="IPR050378">
    <property type="entry name" value="Metallo-dep_Hydrolases_sf"/>
</dbReference>
<dbReference type="InterPro" id="IPR011059">
    <property type="entry name" value="Metal-dep_hydrolase_composite"/>
</dbReference>
<comment type="catalytic activity">
    <reaction evidence="3">
        <text>5,6-dihydrouracil + H2O = 3-(carbamoylamino)propanoate + H(+)</text>
        <dbReference type="Rhea" id="RHEA:16121"/>
        <dbReference type="ChEBI" id="CHEBI:11892"/>
        <dbReference type="ChEBI" id="CHEBI:15377"/>
        <dbReference type="ChEBI" id="CHEBI:15378"/>
        <dbReference type="ChEBI" id="CHEBI:15901"/>
        <dbReference type="EC" id="3.5.2.2"/>
    </reaction>
</comment>
<evidence type="ECO:0000313" key="7">
    <source>
        <dbReference type="Proteomes" id="UP000050790"/>
    </source>
</evidence>
<dbReference type="Proteomes" id="UP000050790">
    <property type="component" value="Unassembled WGS sequence"/>
</dbReference>
<dbReference type="InterPro" id="IPR006680">
    <property type="entry name" value="Amidohydro-rel"/>
</dbReference>
<comment type="cofactor">
    <cofactor evidence="1">
        <name>Zn(2+)</name>
        <dbReference type="ChEBI" id="CHEBI:29105"/>
    </cofactor>
</comment>
<dbReference type="WBParaSite" id="SMRG1_69100.2">
    <property type="protein sequence ID" value="SMRG1_69100.2"/>
    <property type="gene ID" value="SMRG1_69100"/>
</dbReference>
<dbReference type="WBParaSite" id="SMRG1_69100.1">
    <property type="protein sequence ID" value="SMRG1_69100.1"/>
    <property type="gene ID" value="SMRG1_69100"/>
</dbReference>
<comment type="similarity">
    <text evidence="2">Belongs to the metallo-dependent hydrolases superfamily. Hydantoinase/dihydropyrimidinase family.</text>
</comment>
<feature type="compositionally biased region" description="Polar residues" evidence="5">
    <location>
        <begin position="597"/>
        <end position="611"/>
    </location>
</feature>
<dbReference type="InterPro" id="IPR032466">
    <property type="entry name" value="Metal_Hydrolase"/>
</dbReference>
<evidence type="ECO:0000313" key="9">
    <source>
        <dbReference type="WBParaSite" id="SMRG1_69100.2"/>
    </source>
</evidence>
<dbReference type="Pfam" id="PF01979">
    <property type="entry name" value="Amidohydro_1"/>
    <property type="match status" value="1"/>
</dbReference>
<dbReference type="GO" id="GO:0006208">
    <property type="term" value="P:pyrimidine nucleobase catabolic process"/>
    <property type="evidence" value="ECO:0007669"/>
    <property type="project" value="TreeGrafter"/>
</dbReference>
<feature type="domain" description="Amidohydrolase-related" evidence="6">
    <location>
        <begin position="138"/>
        <end position="429"/>
    </location>
</feature>
<dbReference type="PANTHER" id="PTHR11647">
    <property type="entry name" value="HYDRANTOINASE/DIHYDROPYRIMIDINASE FAMILY MEMBER"/>
    <property type="match status" value="1"/>
</dbReference>
<organism evidence="7 9">
    <name type="scientific">Schistosoma margrebowiei</name>
    <dbReference type="NCBI Taxonomy" id="48269"/>
    <lineage>
        <taxon>Eukaryota</taxon>
        <taxon>Metazoa</taxon>
        <taxon>Spiralia</taxon>
        <taxon>Lophotrochozoa</taxon>
        <taxon>Platyhelminthes</taxon>
        <taxon>Trematoda</taxon>
        <taxon>Digenea</taxon>
        <taxon>Strigeidida</taxon>
        <taxon>Schistosomatoidea</taxon>
        <taxon>Schistosomatidae</taxon>
        <taxon>Schistosoma</taxon>
    </lineage>
</organism>
<evidence type="ECO:0000256" key="5">
    <source>
        <dbReference type="SAM" id="MobiDB-lite"/>
    </source>
</evidence>
<feature type="region of interest" description="Disordered" evidence="5">
    <location>
        <begin position="539"/>
        <end position="562"/>
    </location>
</feature>
<evidence type="ECO:0000256" key="1">
    <source>
        <dbReference type="ARBA" id="ARBA00001947"/>
    </source>
</evidence>
<evidence type="ECO:0000256" key="2">
    <source>
        <dbReference type="ARBA" id="ARBA00008829"/>
    </source>
</evidence>
<evidence type="ECO:0000256" key="4">
    <source>
        <dbReference type="ARBA" id="ARBA00039113"/>
    </source>
</evidence>
<dbReference type="Gene3D" id="3.20.20.140">
    <property type="entry name" value="Metal-dependent hydrolases"/>
    <property type="match status" value="1"/>
</dbReference>
<evidence type="ECO:0000259" key="6">
    <source>
        <dbReference type="Pfam" id="PF01979"/>
    </source>
</evidence>
<dbReference type="EC" id="3.5.2.2" evidence="4"/>
<name>A0AA85A8A0_9TREM</name>
<accession>A0AA85A8A0</accession>